<dbReference type="Proteomes" id="UP000462363">
    <property type="component" value="Unassembled WGS sequence"/>
</dbReference>
<dbReference type="EMBL" id="VUMB01000039">
    <property type="protein sequence ID" value="MSS41532.1"/>
    <property type="molecule type" value="Genomic_DNA"/>
</dbReference>
<feature type="transmembrane region" description="Helical" evidence="1">
    <location>
        <begin position="187"/>
        <end position="206"/>
    </location>
</feature>
<accession>A0A844F526</accession>
<evidence type="ECO:0000313" key="3">
    <source>
        <dbReference type="Proteomes" id="UP000462363"/>
    </source>
</evidence>
<dbReference type="Pfam" id="PF13346">
    <property type="entry name" value="ABC2_membrane_5"/>
    <property type="match status" value="1"/>
</dbReference>
<dbReference type="GeneID" id="62696452"/>
<keyword evidence="1" id="KW-1133">Transmembrane helix</keyword>
<evidence type="ECO:0000256" key="1">
    <source>
        <dbReference type="SAM" id="Phobius"/>
    </source>
</evidence>
<evidence type="ECO:0000313" key="2">
    <source>
        <dbReference type="EMBL" id="MSS41532.1"/>
    </source>
</evidence>
<keyword evidence="1" id="KW-0472">Membrane</keyword>
<proteinExistence type="predicted"/>
<reference evidence="2 3" key="1">
    <citation type="submission" date="2019-08" db="EMBL/GenBank/DDBJ databases">
        <title>In-depth cultivation of the pig gut microbiome towards novel bacterial diversity and tailored functional studies.</title>
        <authorList>
            <person name="Wylensek D."/>
            <person name="Hitch T.C.A."/>
            <person name="Clavel T."/>
        </authorList>
    </citation>
    <scope>NUCLEOTIDE SEQUENCE [LARGE SCALE GENOMIC DNA]</scope>
    <source>
        <strain evidence="2 3">BL-389-WT-3D</strain>
    </source>
</reference>
<feature type="transmembrane region" description="Helical" evidence="1">
    <location>
        <begin position="115"/>
        <end position="136"/>
    </location>
</feature>
<feature type="transmembrane region" description="Helical" evidence="1">
    <location>
        <begin position="84"/>
        <end position="103"/>
    </location>
</feature>
<dbReference type="PANTHER" id="PTHR41309">
    <property type="entry name" value="MEMBRANE PROTEIN-RELATED"/>
    <property type="match status" value="1"/>
</dbReference>
<gene>
    <name evidence="2" type="ORF">FYJ37_14630</name>
</gene>
<organism evidence="2 3">
    <name type="scientific">Clostridium scindens (strain JCM 10418 / VPI 12708)</name>
    <dbReference type="NCBI Taxonomy" id="29347"/>
    <lineage>
        <taxon>Bacteria</taxon>
        <taxon>Bacillati</taxon>
        <taxon>Bacillota</taxon>
        <taxon>Clostridia</taxon>
        <taxon>Lachnospirales</taxon>
        <taxon>Lachnospiraceae</taxon>
    </lineage>
</organism>
<feature type="transmembrane region" description="Helical" evidence="1">
    <location>
        <begin position="148"/>
        <end position="167"/>
    </location>
</feature>
<dbReference type="InterPro" id="IPR025699">
    <property type="entry name" value="ABC2_memb-like"/>
</dbReference>
<name>A0A844F526_CLOSV</name>
<comment type="caution">
    <text evidence="2">The sequence shown here is derived from an EMBL/GenBank/DDBJ whole genome shotgun (WGS) entry which is preliminary data.</text>
</comment>
<feature type="transmembrane region" description="Helical" evidence="1">
    <location>
        <begin position="12"/>
        <end position="32"/>
    </location>
</feature>
<dbReference type="RefSeq" id="WP_004607069.1">
    <property type="nucleotide sequence ID" value="NZ_AP025569.1"/>
</dbReference>
<protein>
    <submittedName>
        <fullName evidence="2">ABC-2 transporter permease</fullName>
    </submittedName>
</protein>
<dbReference type="PANTHER" id="PTHR41309:SF2">
    <property type="entry name" value="MEMBRANE PROTEIN"/>
    <property type="match status" value="1"/>
</dbReference>
<feature type="transmembrane region" description="Helical" evidence="1">
    <location>
        <begin position="38"/>
        <end position="57"/>
    </location>
</feature>
<sequence>MKGLLVKDFKLMMLQRNFFLLILVIVIGMMAFTDDVVFPLGFLSFVVSLFTLSTISYDDFDNGNAFLFTLPITRNDYVIEKYSLGLLFGCVAWILATVLGVIATVFKGTLPITDLMLASLIILPIMIVIQAIMIPFQLKFGGDKGRIAMIGAFGALALIALVIVKGAKAIFNIDLVHLLDTLPTVSMGMLVVIAVIVALVLLLISMKISLSIMNKKEF</sequence>
<dbReference type="AlphaFoldDB" id="A0A844F526"/>
<keyword evidence="1" id="KW-0812">Transmembrane</keyword>